<evidence type="ECO:0000256" key="4">
    <source>
        <dbReference type="ARBA" id="ARBA00023136"/>
    </source>
</evidence>
<dbReference type="PANTHER" id="PTHR23523">
    <property type="match status" value="1"/>
</dbReference>
<gene>
    <name evidence="7" type="ORF">SAMN04488570_0366</name>
</gene>
<feature type="transmembrane region" description="Helical" evidence="5">
    <location>
        <begin position="36"/>
        <end position="57"/>
    </location>
</feature>
<dbReference type="InterPro" id="IPR020846">
    <property type="entry name" value="MFS_dom"/>
</dbReference>
<accession>A0A1H1LVY9</accession>
<keyword evidence="3 5" id="KW-1133">Transmembrane helix</keyword>
<dbReference type="Proteomes" id="UP000198859">
    <property type="component" value="Chromosome I"/>
</dbReference>
<reference evidence="8" key="1">
    <citation type="submission" date="2016-10" db="EMBL/GenBank/DDBJ databases">
        <authorList>
            <person name="Varghese N."/>
            <person name="Submissions S."/>
        </authorList>
    </citation>
    <scope>NUCLEOTIDE SEQUENCE [LARGE SCALE GENOMIC DNA]</scope>
    <source>
        <strain evidence="8">DSM 22127</strain>
    </source>
</reference>
<feature type="transmembrane region" description="Helical" evidence="5">
    <location>
        <begin position="328"/>
        <end position="350"/>
    </location>
</feature>
<evidence type="ECO:0000256" key="5">
    <source>
        <dbReference type="SAM" id="Phobius"/>
    </source>
</evidence>
<dbReference type="InterPro" id="IPR011701">
    <property type="entry name" value="MFS"/>
</dbReference>
<dbReference type="Pfam" id="PF07690">
    <property type="entry name" value="MFS_1"/>
    <property type="match status" value="1"/>
</dbReference>
<evidence type="ECO:0000256" key="2">
    <source>
        <dbReference type="ARBA" id="ARBA00022692"/>
    </source>
</evidence>
<evidence type="ECO:0000259" key="6">
    <source>
        <dbReference type="PROSITE" id="PS50850"/>
    </source>
</evidence>
<feature type="domain" description="Major facilitator superfamily (MFS) profile" evidence="6">
    <location>
        <begin position="1"/>
        <end position="382"/>
    </location>
</feature>
<keyword evidence="8" id="KW-1185">Reference proteome</keyword>
<dbReference type="SUPFAM" id="SSF103473">
    <property type="entry name" value="MFS general substrate transporter"/>
    <property type="match status" value="1"/>
</dbReference>
<feature type="transmembrane region" description="Helical" evidence="5">
    <location>
        <begin position="209"/>
        <end position="229"/>
    </location>
</feature>
<dbReference type="GO" id="GO:0022857">
    <property type="term" value="F:transmembrane transporter activity"/>
    <property type="evidence" value="ECO:0007669"/>
    <property type="project" value="InterPro"/>
</dbReference>
<dbReference type="PANTHER" id="PTHR23523:SF2">
    <property type="entry name" value="2-NITROIMIDAZOLE TRANSPORTER"/>
    <property type="match status" value="1"/>
</dbReference>
<protein>
    <submittedName>
        <fullName evidence="7">MFS transporter, CP family, cyanate transporter</fullName>
    </submittedName>
</protein>
<dbReference type="Gene3D" id="1.20.1250.20">
    <property type="entry name" value="MFS general substrate transporter like domains"/>
    <property type="match status" value="2"/>
</dbReference>
<name>A0A1H1LVY9_9ACTN</name>
<organism evidence="7 8">
    <name type="scientific">Nocardioides scoriae</name>
    <dbReference type="NCBI Taxonomy" id="642780"/>
    <lineage>
        <taxon>Bacteria</taxon>
        <taxon>Bacillati</taxon>
        <taxon>Actinomycetota</taxon>
        <taxon>Actinomycetes</taxon>
        <taxon>Propionibacteriales</taxon>
        <taxon>Nocardioidaceae</taxon>
        <taxon>Nocardioides</taxon>
    </lineage>
</organism>
<feature type="transmembrane region" description="Helical" evidence="5">
    <location>
        <begin position="160"/>
        <end position="179"/>
    </location>
</feature>
<feature type="transmembrane region" description="Helical" evidence="5">
    <location>
        <begin position="69"/>
        <end position="87"/>
    </location>
</feature>
<comment type="subcellular location">
    <subcellularLocation>
        <location evidence="1">Cell membrane</location>
        <topology evidence="1">Multi-pass membrane protein</topology>
    </subcellularLocation>
</comment>
<feature type="transmembrane region" description="Helical" evidence="5">
    <location>
        <begin position="269"/>
        <end position="288"/>
    </location>
</feature>
<evidence type="ECO:0000256" key="3">
    <source>
        <dbReference type="ARBA" id="ARBA00022989"/>
    </source>
</evidence>
<evidence type="ECO:0000256" key="1">
    <source>
        <dbReference type="ARBA" id="ARBA00004651"/>
    </source>
</evidence>
<feature type="transmembrane region" description="Helical" evidence="5">
    <location>
        <begin position="241"/>
        <end position="262"/>
    </location>
</feature>
<keyword evidence="4 5" id="KW-0472">Membrane</keyword>
<evidence type="ECO:0000313" key="8">
    <source>
        <dbReference type="Proteomes" id="UP000198859"/>
    </source>
</evidence>
<sequence>MLVVVAIVALAFNLRPAAVSVGPVLGDLRADLGLSGAEAGLLTTLPVLAFAVFGALAPRLARAVGPHRLTLVALLCVAVGLGARSRVDHESSFLLLSLLALAGMATGNVVLPSLVKLHFPDRIGLLTSIYTTALAVGLTSALTLTVPVGEATGGGWRDGLLTWALVAAVAAVPWIGLVGRDRRDPDVERPAGIGVLAVGRTPLGRRMSLFFGLQSLQAYAVYGWFGVVYRDAGFSATTAGVLLGVIGGLSIPLSLLIPWLVARTDDQRPLMVVLMTCYPLGYAGLVLAPVAGAWLWAVLVGIGLCAFPLILTLIGLRARTPEGTAALSGWAQSVGYLLAAVGPFGMGVLHDATGSWTVPLLVLLVLAVPQLLVGLSVARPAYVEDQLEQHAR</sequence>
<keyword evidence="2 5" id="KW-0812">Transmembrane</keyword>
<feature type="transmembrane region" description="Helical" evidence="5">
    <location>
        <begin position="93"/>
        <end position="111"/>
    </location>
</feature>
<feature type="transmembrane region" description="Helical" evidence="5">
    <location>
        <begin position="356"/>
        <end position="378"/>
    </location>
</feature>
<dbReference type="EMBL" id="LT629757">
    <property type="protein sequence ID" value="SDR78205.1"/>
    <property type="molecule type" value="Genomic_DNA"/>
</dbReference>
<dbReference type="AlphaFoldDB" id="A0A1H1LVY9"/>
<dbReference type="InterPro" id="IPR052524">
    <property type="entry name" value="MFS_Cyanate_Porter"/>
</dbReference>
<dbReference type="GO" id="GO:0005886">
    <property type="term" value="C:plasma membrane"/>
    <property type="evidence" value="ECO:0007669"/>
    <property type="project" value="UniProtKB-SubCell"/>
</dbReference>
<dbReference type="STRING" id="642780.SAMN04488570_0366"/>
<feature type="transmembrane region" description="Helical" evidence="5">
    <location>
        <begin position="123"/>
        <end position="148"/>
    </location>
</feature>
<dbReference type="InterPro" id="IPR036259">
    <property type="entry name" value="MFS_trans_sf"/>
</dbReference>
<evidence type="ECO:0000313" key="7">
    <source>
        <dbReference type="EMBL" id="SDR78205.1"/>
    </source>
</evidence>
<feature type="transmembrane region" description="Helical" evidence="5">
    <location>
        <begin position="294"/>
        <end position="316"/>
    </location>
</feature>
<proteinExistence type="predicted"/>
<dbReference type="PROSITE" id="PS50850">
    <property type="entry name" value="MFS"/>
    <property type="match status" value="1"/>
</dbReference>